<keyword evidence="5 6" id="KW-0408">Iron</keyword>
<keyword evidence="6" id="KW-0349">Heme</keyword>
<dbReference type="PRINTS" id="PR00385">
    <property type="entry name" value="P450"/>
</dbReference>
<evidence type="ECO:0000256" key="1">
    <source>
        <dbReference type="ARBA" id="ARBA00001971"/>
    </source>
</evidence>
<evidence type="ECO:0000256" key="2">
    <source>
        <dbReference type="ARBA" id="ARBA00010617"/>
    </source>
</evidence>
<dbReference type="SUPFAM" id="SSF48264">
    <property type="entry name" value="Cytochrome P450"/>
    <property type="match status" value="1"/>
</dbReference>
<evidence type="ECO:0000256" key="5">
    <source>
        <dbReference type="ARBA" id="ARBA00023004"/>
    </source>
</evidence>
<evidence type="ECO:0000256" key="6">
    <source>
        <dbReference type="RuleBase" id="RU000461"/>
    </source>
</evidence>
<comment type="caution">
    <text evidence="7">The sequence shown here is derived from an EMBL/GenBank/DDBJ whole genome shotgun (WGS) entry which is preliminary data.</text>
</comment>
<comment type="similarity">
    <text evidence="2 6">Belongs to the cytochrome P450 family.</text>
</comment>
<dbReference type="Proteomes" id="UP001345691">
    <property type="component" value="Unassembled WGS sequence"/>
</dbReference>
<dbReference type="InterPro" id="IPR036396">
    <property type="entry name" value="Cyt_P450_sf"/>
</dbReference>
<proteinExistence type="inferred from homology"/>
<dbReference type="CDD" id="cd11070">
    <property type="entry name" value="CYP56-like"/>
    <property type="match status" value="1"/>
</dbReference>
<keyword evidence="4 6" id="KW-0560">Oxidoreductase</keyword>
<dbReference type="InterPro" id="IPR001128">
    <property type="entry name" value="Cyt_P450"/>
</dbReference>
<evidence type="ECO:0000256" key="3">
    <source>
        <dbReference type="ARBA" id="ARBA00022723"/>
    </source>
</evidence>
<protein>
    <recommendedName>
        <fullName evidence="9">Cytochrome P450</fullName>
    </recommendedName>
</protein>
<accession>A0ABR0JEQ6</accession>
<reference evidence="7 8" key="1">
    <citation type="submission" date="2023-08" db="EMBL/GenBank/DDBJ databases">
        <title>Black Yeasts Isolated from many extreme environments.</title>
        <authorList>
            <person name="Coleine C."/>
            <person name="Stajich J.E."/>
            <person name="Selbmann L."/>
        </authorList>
    </citation>
    <scope>NUCLEOTIDE SEQUENCE [LARGE SCALE GENOMIC DNA]</scope>
    <source>
        <strain evidence="7 8">CCFEE 6328</strain>
    </source>
</reference>
<sequence length="564" mass="64259">MLSLSSFVALASIPVVCWTLLRTYRLTLNYIAARKLGFPIIVVPVYRDDWWWLVTFARFNWVRHIPIIGYWLPRRGHAWSLQDRYRPHEKYGDAFTIVSPTRVEVIINDPTTGVEVQSHYKAWLKPASRYEVFDLFGTNVLSVNGEDWQRHRKIINPAFREQNYKLVWTESMKQAGQMLDSIGRRPGKSNTLLDVRNNCVIIAMHVLSAAGFGHTHDFDGGFRGIPAGHTKSLADTLMFLLSNLLHTVLYTKFNWLGYGNPTKYKEVMGVGREFRQYMKEIVAYHRATTQAGGGGQSADIVSALVEADEAAKRDEKASSFRPMHLTDQELLGNLFVFNLAGFETTANALTYTIPLLAANVAVQDWVGEEVDAVYRGSYQPDYEDAFPGLVRVQALMYETLRLWGPITDAPRWTSNEAQMLRIKDHEVLIPPKTYVTTNFSGIHSDPRWWGHDSLTWRPQRWIEVDPKTGKESIASPPPGAAYMAWSIGPRVCPGRKFSQVEFVAVISLLLRRYRLIPLVIEGKMSTEEQARQELLNVVEDSKLAVTPKLRRPEDAGVVFQERSR</sequence>
<comment type="cofactor">
    <cofactor evidence="1">
        <name>heme</name>
        <dbReference type="ChEBI" id="CHEBI:30413"/>
    </cofactor>
</comment>
<evidence type="ECO:0000313" key="8">
    <source>
        <dbReference type="Proteomes" id="UP001345691"/>
    </source>
</evidence>
<dbReference type="PRINTS" id="PR00463">
    <property type="entry name" value="EP450I"/>
</dbReference>
<dbReference type="Gene3D" id="1.10.630.10">
    <property type="entry name" value="Cytochrome P450"/>
    <property type="match status" value="1"/>
</dbReference>
<organism evidence="7 8">
    <name type="scientific">Exophiala sideris</name>
    <dbReference type="NCBI Taxonomy" id="1016849"/>
    <lineage>
        <taxon>Eukaryota</taxon>
        <taxon>Fungi</taxon>
        <taxon>Dikarya</taxon>
        <taxon>Ascomycota</taxon>
        <taxon>Pezizomycotina</taxon>
        <taxon>Eurotiomycetes</taxon>
        <taxon>Chaetothyriomycetidae</taxon>
        <taxon>Chaetothyriales</taxon>
        <taxon>Herpotrichiellaceae</taxon>
        <taxon>Exophiala</taxon>
    </lineage>
</organism>
<dbReference type="PANTHER" id="PTHR24305:SF166">
    <property type="entry name" value="CYTOCHROME P450 12A4, MITOCHONDRIAL-RELATED"/>
    <property type="match status" value="1"/>
</dbReference>
<dbReference type="InterPro" id="IPR017972">
    <property type="entry name" value="Cyt_P450_CS"/>
</dbReference>
<keyword evidence="3 6" id="KW-0479">Metal-binding</keyword>
<evidence type="ECO:0000256" key="4">
    <source>
        <dbReference type="ARBA" id="ARBA00023002"/>
    </source>
</evidence>
<name>A0ABR0JEQ6_9EURO</name>
<dbReference type="InterPro" id="IPR002401">
    <property type="entry name" value="Cyt_P450_E_grp-I"/>
</dbReference>
<keyword evidence="8" id="KW-1185">Reference proteome</keyword>
<dbReference type="Pfam" id="PF00067">
    <property type="entry name" value="p450"/>
    <property type="match status" value="1"/>
</dbReference>
<gene>
    <name evidence="7" type="ORF">LTR69_004566</name>
</gene>
<dbReference type="PANTHER" id="PTHR24305">
    <property type="entry name" value="CYTOCHROME P450"/>
    <property type="match status" value="1"/>
</dbReference>
<dbReference type="InterPro" id="IPR050121">
    <property type="entry name" value="Cytochrome_P450_monoxygenase"/>
</dbReference>
<dbReference type="EMBL" id="JAVRRF010000008">
    <property type="protein sequence ID" value="KAK5062208.1"/>
    <property type="molecule type" value="Genomic_DNA"/>
</dbReference>
<dbReference type="PROSITE" id="PS00086">
    <property type="entry name" value="CYTOCHROME_P450"/>
    <property type="match status" value="1"/>
</dbReference>
<evidence type="ECO:0000313" key="7">
    <source>
        <dbReference type="EMBL" id="KAK5062208.1"/>
    </source>
</evidence>
<evidence type="ECO:0008006" key="9">
    <source>
        <dbReference type="Google" id="ProtNLM"/>
    </source>
</evidence>
<keyword evidence="6" id="KW-0503">Monooxygenase</keyword>